<organism evidence="1 2">
    <name type="scientific">Clavelina lepadiformis</name>
    <name type="common">Light-bulb sea squirt</name>
    <name type="synonym">Ascidia lepadiformis</name>
    <dbReference type="NCBI Taxonomy" id="159417"/>
    <lineage>
        <taxon>Eukaryota</taxon>
        <taxon>Metazoa</taxon>
        <taxon>Chordata</taxon>
        <taxon>Tunicata</taxon>
        <taxon>Ascidiacea</taxon>
        <taxon>Aplousobranchia</taxon>
        <taxon>Clavelinidae</taxon>
        <taxon>Clavelina</taxon>
    </lineage>
</organism>
<sequence length="80" mass="8609">MGSGDIGAAWLQPPKFYLEDEISPLVAERQAYLIGNYARHGSISGCATLLLSKTPQEIMLALCHVKLSQLSAVDDGSEMT</sequence>
<proteinExistence type="predicted"/>
<protein>
    <submittedName>
        <fullName evidence="1">Uncharacterized protein</fullName>
    </submittedName>
</protein>
<name>A0ABP0FGT7_CLALP</name>
<gene>
    <name evidence="1" type="ORF">CVLEPA_LOCUS7000</name>
</gene>
<dbReference type="Proteomes" id="UP001642483">
    <property type="component" value="Unassembled WGS sequence"/>
</dbReference>
<accession>A0ABP0FGT7</accession>
<evidence type="ECO:0000313" key="2">
    <source>
        <dbReference type="Proteomes" id="UP001642483"/>
    </source>
</evidence>
<dbReference type="EMBL" id="CAWYQH010000046">
    <property type="protein sequence ID" value="CAK8677640.1"/>
    <property type="molecule type" value="Genomic_DNA"/>
</dbReference>
<keyword evidence="2" id="KW-1185">Reference proteome</keyword>
<comment type="caution">
    <text evidence="1">The sequence shown here is derived from an EMBL/GenBank/DDBJ whole genome shotgun (WGS) entry which is preliminary data.</text>
</comment>
<reference evidence="1 2" key="1">
    <citation type="submission" date="2024-02" db="EMBL/GenBank/DDBJ databases">
        <authorList>
            <person name="Daric V."/>
            <person name="Darras S."/>
        </authorList>
    </citation>
    <scope>NUCLEOTIDE SEQUENCE [LARGE SCALE GENOMIC DNA]</scope>
</reference>
<evidence type="ECO:0000313" key="1">
    <source>
        <dbReference type="EMBL" id="CAK8677640.1"/>
    </source>
</evidence>